<reference evidence="2" key="1">
    <citation type="journal article" date="2020" name="Phytopathology">
        <title>Genome sequence and comparative analysis of Colletotrichum gloeosporioides isolated from Liriodendron leaves.</title>
        <authorList>
            <person name="Fu F.F."/>
            <person name="Hao Z."/>
            <person name="Wang P."/>
            <person name="Lu Y."/>
            <person name="Xue L.J."/>
            <person name="Wei G."/>
            <person name="Tian Y."/>
            <person name="Baishi H."/>
            <person name="Xu H."/>
            <person name="Shi J."/>
            <person name="Cheng T."/>
            <person name="Wang G."/>
            <person name="Yi Y."/>
            <person name="Chen J."/>
        </authorList>
    </citation>
    <scope>NUCLEOTIDE SEQUENCE</scope>
    <source>
        <strain evidence="2">Lc1</strain>
    </source>
</reference>
<evidence type="ECO:0000259" key="1">
    <source>
        <dbReference type="Pfam" id="PF06985"/>
    </source>
</evidence>
<protein>
    <recommendedName>
        <fullName evidence="1">Heterokaryon incompatibility domain-containing protein</fullName>
    </recommendedName>
</protein>
<dbReference type="InterPro" id="IPR052895">
    <property type="entry name" value="HetReg/Transcr_Mod"/>
</dbReference>
<reference evidence="2" key="2">
    <citation type="submission" date="2020-03" db="EMBL/GenBank/DDBJ databases">
        <authorList>
            <person name="Fu F.-F."/>
            <person name="Chen J."/>
        </authorList>
    </citation>
    <scope>NUCLEOTIDE SEQUENCE</scope>
    <source>
        <strain evidence="2">Lc1</strain>
    </source>
</reference>
<organism evidence="2 3">
    <name type="scientific">Colletotrichum gloeosporioides</name>
    <name type="common">Anthracnose fungus</name>
    <name type="synonym">Glomerella cingulata</name>
    <dbReference type="NCBI Taxonomy" id="474922"/>
    <lineage>
        <taxon>Eukaryota</taxon>
        <taxon>Fungi</taxon>
        <taxon>Dikarya</taxon>
        <taxon>Ascomycota</taxon>
        <taxon>Pezizomycotina</taxon>
        <taxon>Sordariomycetes</taxon>
        <taxon>Hypocreomycetidae</taxon>
        <taxon>Glomerellales</taxon>
        <taxon>Glomerellaceae</taxon>
        <taxon>Colletotrichum</taxon>
        <taxon>Colletotrichum gloeosporioides species complex</taxon>
    </lineage>
</organism>
<dbReference type="InterPro" id="IPR010730">
    <property type="entry name" value="HET"/>
</dbReference>
<dbReference type="PANTHER" id="PTHR24148:SF73">
    <property type="entry name" value="HET DOMAIN PROTEIN (AFU_ORTHOLOGUE AFUA_8G01020)"/>
    <property type="match status" value="1"/>
</dbReference>
<dbReference type="Proteomes" id="UP000613401">
    <property type="component" value="Unassembled WGS sequence"/>
</dbReference>
<accession>A0A8H4FQ20</accession>
<evidence type="ECO:0000313" key="3">
    <source>
        <dbReference type="Proteomes" id="UP000613401"/>
    </source>
</evidence>
<evidence type="ECO:0000313" key="2">
    <source>
        <dbReference type="EMBL" id="KAF3810290.1"/>
    </source>
</evidence>
<gene>
    <name evidence="2" type="ORF">GCG54_00002748</name>
</gene>
<dbReference type="AlphaFoldDB" id="A0A8H4FQ20"/>
<proteinExistence type="predicted"/>
<sequence>MTSQCESKVHLPLADGQIRLLKLKPASTLSDPIECSLFAIPPTTNTRYEAVSYVWGNQNCRKVIKVNNVDFQITGNLFELLPYLRQHDSDRVLWIDGLCIDQTNDVEKCRQVNMMGDIYKGASHVVIFLGREWDGLDIAIKYLGLAAQQQDAHLDPALEPHLHWKPADPAADFDSYLKWYNAVNSKQDYDTSQWKDQTFPDALIPNLSGRRFILMENGDIGMADAKSQQNDVVMVLAGGKVPLIGDAYVDGKMEGEAVTSNAKWMEVTLI</sequence>
<dbReference type="EMBL" id="WVTB01000013">
    <property type="protein sequence ID" value="KAF3810290.1"/>
    <property type="molecule type" value="Genomic_DNA"/>
</dbReference>
<comment type="caution">
    <text evidence="2">The sequence shown here is derived from an EMBL/GenBank/DDBJ whole genome shotgun (WGS) entry which is preliminary data.</text>
</comment>
<dbReference type="GeneID" id="69009909"/>
<dbReference type="Pfam" id="PF06985">
    <property type="entry name" value="HET"/>
    <property type="match status" value="1"/>
</dbReference>
<dbReference type="PANTHER" id="PTHR24148">
    <property type="entry name" value="ANKYRIN REPEAT DOMAIN-CONTAINING PROTEIN 39 HOMOLOG-RELATED"/>
    <property type="match status" value="1"/>
</dbReference>
<name>A0A8H4FQ20_COLGL</name>
<keyword evidence="3" id="KW-1185">Reference proteome</keyword>
<feature type="domain" description="Heterokaryon incompatibility" evidence="1">
    <location>
        <begin position="48"/>
        <end position="153"/>
    </location>
</feature>
<dbReference type="RefSeq" id="XP_045269449.1">
    <property type="nucleotide sequence ID" value="XM_045402831.1"/>
</dbReference>